<keyword evidence="2" id="KW-1185">Reference proteome</keyword>
<proteinExistence type="predicted"/>
<dbReference type="Proteomes" id="UP001396334">
    <property type="component" value="Unassembled WGS sequence"/>
</dbReference>
<evidence type="ECO:0000313" key="1">
    <source>
        <dbReference type="EMBL" id="KAK8995132.1"/>
    </source>
</evidence>
<accession>A0ABR2Q3T0</accession>
<organism evidence="1 2">
    <name type="scientific">Hibiscus sabdariffa</name>
    <name type="common">roselle</name>
    <dbReference type="NCBI Taxonomy" id="183260"/>
    <lineage>
        <taxon>Eukaryota</taxon>
        <taxon>Viridiplantae</taxon>
        <taxon>Streptophyta</taxon>
        <taxon>Embryophyta</taxon>
        <taxon>Tracheophyta</taxon>
        <taxon>Spermatophyta</taxon>
        <taxon>Magnoliopsida</taxon>
        <taxon>eudicotyledons</taxon>
        <taxon>Gunneridae</taxon>
        <taxon>Pentapetalae</taxon>
        <taxon>rosids</taxon>
        <taxon>malvids</taxon>
        <taxon>Malvales</taxon>
        <taxon>Malvaceae</taxon>
        <taxon>Malvoideae</taxon>
        <taxon>Hibiscus</taxon>
    </lineage>
</organism>
<sequence length="71" mass="7722">MHRLGGILFIYRGQEGAVRFHVGYWSGGGRASSERGGSQGLWNAHVTLVAAHGHVYVTRGANAMPFQRLLT</sequence>
<evidence type="ECO:0000313" key="2">
    <source>
        <dbReference type="Proteomes" id="UP001396334"/>
    </source>
</evidence>
<reference evidence="1 2" key="1">
    <citation type="journal article" date="2024" name="G3 (Bethesda)">
        <title>Genome assembly of Hibiscus sabdariffa L. provides insights into metabolisms of medicinal natural products.</title>
        <authorList>
            <person name="Kim T."/>
        </authorList>
    </citation>
    <scope>NUCLEOTIDE SEQUENCE [LARGE SCALE GENOMIC DNA]</scope>
    <source>
        <strain evidence="1">TK-2024</strain>
        <tissue evidence="1">Old leaves</tissue>
    </source>
</reference>
<dbReference type="EMBL" id="JBBPBN010000046">
    <property type="protein sequence ID" value="KAK8995132.1"/>
    <property type="molecule type" value="Genomic_DNA"/>
</dbReference>
<name>A0ABR2Q3T0_9ROSI</name>
<gene>
    <name evidence="1" type="ORF">V6N11_069580</name>
</gene>
<comment type="caution">
    <text evidence="1">The sequence shown here is derived from an EMBL/GenBank/DDBJ whole genome shotgun (WGS) entry which is preliminary data.</text>
</comment>
<protein>
    <submittedName>
        <fullName evidence="1">Uncharacterized protein</fullName>
    </submittedName>
</protein>